<dbReference type="EMBL" id="CP022356">
    <property type="protein sequence ID" value="ASK79587.1"/>
    <property type="molecule type" value="Genomic_DNA"/>
</dbReference>
<gene>
    <name evidence="2" type="ORF">CF386_11070</name>
</gene>
<name>A0A220VGV1_9GAMM</name>
<organism evidence="2 3">
    <name type="scientific">Paraphotobacterium marinum</name>
    <dbReference type="NCBI Taxonomy" id="1755811"/>
    <lineage>
        <taxon>Bacteria</taxon>
        <taxon>Pseudomonadati</taxon>
        <taxon>Pseudomonadota</taxon>
        <taxon>Gammaproteobacteria</taxon>
        <taxon>Vibrionales</taxon>
        <taxon>Vibrionaceae</taxon>
        <taxon>Paraphotobacterium</taxon>
    </lineage>
</organism>
<reference evidence="2 3" key="1">
    <citation type="journal article" date="2016" name="Int. J. Syst. Evol. Microbiol.">
        <title>Paraphotobacterium marinum gen. nov., sp. nov., a member of the family Vibrionaceae, isolated from surface seawater.</title>
        <authorList>
            <person name="Huang Z."/>
            <person name="Dong C."/>
            <person name="Shao Z."/>
        </authorList>
    </citation>
    <scope>NUCLEOTIDE SEQUENCE [LARGE SCALE GENOMIC DNA]</scope>
    <source>
        <strain evidence="2 3">NSCS20N07D</strain>
    </source>
</reference>
<dbReference type="AlphaFoldDB" id="A0A220VGV1"/>
<proteinExistence type="predicted"/>
<dbReference type="RefSeq" id="WP_089074495.1">
    <property type="nucleotide sequence ID" value="NZ_CBCSAM010000008.1"/>
</dbReference>
<evidence type="ECO:0000313" key="2">
    <source>
        <dbReference type="EMBL" id="ASK79587.1"/>
    </source>
</evidence>
<evidence type="ECO:0000313" key="3">
    <source>
        <dbReference type="Proteomes" id="UP000242175"/>
    </source>
</evidence>
<evidence type="ECO:0008006" key="4">
    <source>
        <dbReference type="Google" id="ProtNLM"/>
    </source>
</evidence>
<dbReference type="OrthoDB" id="7001291at2"/>
<accession>A0A220VGV1</accession>
<dbReference type="PROSITE" id="PS51257">
    <property type="entry name" value="PROKAR_LIPOPROTEIN"/>
    <property type="match status" value="1"/>
</dbReference>
<feature type="signal peptide" evidence="1">
    <location>
        <begin position="1"/>
        <end position="24"/>
    </location>
</feature>
<keyword evidence="1" id="KW-0732">Signal</keyword>
<protein>
    <recommendedName>
        <fullName evidence="4">Histidine phosphatase family protein</fullName>
    </recommendedName>
</protein>
<feature type="chain" id="PRO_5012126355" description="Histidine phosphatase family protein" evidence="1">
    <location>
        <begin position="25"/>
        <end position="521"/>
    </location>
</feature>
<keyword evidence="3" id="KW-1185">Reference proteome</keyword>
<dbReference type="KEGG" id="pmai:CF386_11070"/>
<sequence length="521" mass="58992">MKKNLISSVVLSAFIASCSYQTSAQNINNANPSNAQNLESHTQVIVLFRHGEKAQGKYPFSGNNLSNEGTERSLLLPAYFSKVLGAQLQHYQFPKVILDAKQQSDYGQIQQDYHDTGKALRKVVGNPNYIMATSTDSYWSSNFYTRPFTTVAPFANSIDKSINGSFYIGWTAINSYVGIGSDYLGCYNPDAKNTDHITQGTPACKPYKFKRQANAVNKWPTDITTEVLNNWDKRVIKSHGQSYNYEHPDHPNVIDVESKNYRNSVTYISWEHDQASNLAQGLIERLMPEKAVDGQVSKENLMKLVSDNYNTSQQSRAWANNDYGMVYVFVIHWKQHSKMPGNTYTNSYLNDSTVYSNQVKKLEVYRVNESLPKTYQQWKNGNFEHLMPILPASKNKEYSIYIKNFLKQTSPNSLTPIRPEWDAQAKTWPNEVEKYHRGTIVMKAINGDNAMFRCDSDAKSCQNTIPGSGLTRTNKSLTLQKNDKSLIHWKLLCHGSGKGMSKSEAEQAEACSYQANMQLPS</sequence>
<dbReference type="Proteomes" id="UP000242175">
    <property type="component" value="Chromosome small"/>
</dbReference>
<evidence type="ECO:0000256" key="1">
    <source>
        <dbReference type="SAM" id="SignalP"/>
    </source>
</evidence>